<evidence type="ECO:0000256" key="1">
    <source>
        <dbReference type="SAM" id="MobiDB-lite"/>
    </source>
</evidence>
<sequence>MASLTGARRGWVSGGEPQRRRGGRGHYPS</sequence>
<dbReference type="AlphaFoldDB" id="Q2QVL2"/>
<dbReference type="EMBL" id="DP000011">
    <property type="protein sequence ID" value="ABA96805.1"/>
    <property type="molecule type" value="Genomic_DNA"/>
</dbReference>
<reference evidence="2" key="2">
    <citation type="submission" date="2005-04" db="EMBL/GenBank/DDBJ databases">
        <authorList>
            <person name="Buell C.R."/>
            <person name="Wing R.A."/>
            <person name="McCombie W.A."/>
            <person name="Ouyang S."/>
        </authorList>
    </citation>
    <scope>NUCLEOTIDE SEQUENCE</scope>
</reference>
<feature type="region of interest" description="Disordered" evidence="1">
    <location>
        <begin position="1"/>
        <end position="29"/>
    </location>
</feature>
<organism evidence="2">
    <name type="scientific">Oryza sativa subsp. japonica</name>
    <name type="common">Rice</name>
    <dbReference type="NCBI Taxonomy" id="39947"/>
    <lineage>
        <taxon>Eukaryota</taxon>
        <taxon>Viridiplantae</taxon>
        <taxon>Streptophyta</taxon>
        <taxon>Embryophyta</taxon>
        <taxon>Tracheophyta</taxon>
        <taxon>Spermatophyta</taxon>
        <taxon>Magnoliopsida</taxon>
        <taxon>Liliopsida</taxon>
        <taxon>Poales</taxon>
        <taxon>Poaceae</taxon>
        <taxon>BOP clade</taxon>
        <taxon>Oryzoideae</taxon>
        <taxon>Oryzeae</taxon>
        <taxon>Oryzinae</taxon>
        <taxon>Oryza</taxon>
        <taxon>Oryza sativa</taxon>
    </lineage>
</organism>
<proteinExistence type="predicted"/>
<evidence type="ECO:0000313" key="2">
    <source>
        <dbReference type="EMBL" id="ABA96805.1"/>
    </source>
</evidence>
<reference evidence="2" key="3">
    <citation type="submission" date="2006-01" db="EMBL/GenBank/DDBJ databases">
        <authorList>
            <person name="Buell R."/>
        </authorList>
    </citation>
    <scope>NUCLEOTIDE SEQUENCE</scope>
</reference>
<reference evidence="2" key="1">
    <citation type="journal article" date="2005" name="BMC Biol.">
        <title>The sequence of rice chromosomes 11 and 12, rich in disease resistance genes and recent gene duplications.</title>
        <authorList>
            <consortium name="The rice chromosomes 11 and 12 sequencing consortia"/>
        </authorList>
    </citation>
    <scope>NUCLEOTIDE SEQUENCE [LARGE SCALE GENOMIC DNA]</scope>
</reference>
<gene>
    <name evidence="2" type="ordered locus">LOC_Os12g12429</name>
</gene>
<feature type="compositionally biased region" description="Basic residues" evidence="1">
    <location>
        <begin position="20"/>
        <end position="29"/>
    </location>
</feature>
<name>Q2QVL2_ORYSJ</name>
<accession>Q2QVL2</accession>
<protein>
    <submittedName>
        <fullName evidence="2">Uncharacterized protein</fullName>
    </submittedName>
</protein>